<evidence type="ECO:0000313" key="4">
    <source>
        <dbReference type="Proteomes" id="UP000184406"/>
    </source>
</evidence>
<name>A0A1M5EZT4_9FLAO</name>
<keyword evidence="1" id="KW-0456">Lyase</keyword>
<dbReference type="GO" id="GO:0009063">
    <property type="term" value="P:amino acid catabolic process"/>
    <property type="evidence" value="ECO:0007669"/>
    <property type="project" value="InterPro"/>
</dbReference>
<protein>
    <submittedName>
        <fullName evidence="3">Galactonate dehydratase</fullName>
    </submittedName>
</protein>
<dbReference type="Gene3D" id="3.20.20.120">
    <property type="entry name" value="Enolase-like C-terminal domain"/>
    <property type="match status" value="1"/>
</dbReference>
<dbReference type="PANTHER" id="PTHR48080">
    <property type="entry name" value="D-GALACTONATE DEHYDRATASE-RELATED"/>
    <property type="match status" value="1"/>
</dbReference>
<dbReference type="OrthoDB" id="9775391at2"/>
<gene>
    <name evidence="3" type="ORF">SAMN03080594_10883</name>
</gene>
<dbReference type="PANTHER" id="PTHR48080:SF2">
    <property type="entry name" value="D-GALACTONATE DEHYDRATASE"/>
    <property type="match status" value="1"/>
</dbReference>
<dbReference type="SUPFAM" id="SSF54826">
    <property type="entry name" value="Enolase N-terminal domain-like"/>
    <property type="match status" value="1"/>
</dbReference>
<dbReference type="RefSeq" id="WP_072864259.1">
    <property type="nucleotide sequence ID" value="NZ_FQUX01000008.1"/>
</dbReference>
<dbReference type="InterPro" id="IPR036849">
    <property type="entry name" value="Enolase-like_C_sf"/>
</dbReference>
<dbReference type="GO" id="GO:0016829">
    <property type="term" value="F:lyase activity"/>
    <property type="evidence" value="ECO:0007669"/>
    <property type="project" value="UniProtKB-KW"/>
</dbReference>
<dbReference type="InterPro" id="IPR034593">
    <property type="entry name" value="DgoD-like"/>
</dbReference>
<accession>A0A1M5EZT4</accession>
<organism evidence="3 4">
    <name type="scientific">Arenibacter palladensis</name>
    <dbReference type="NCBI Taxonomy" id="237373"/>
    <lineage>
        <taxon>Bacteria</taxon>
        <taxon>Pseudomonadati</taxon>
        <taxon>Bacteroidota</taxon>
        <taxon>Flavobacteriia</taxon>
        <taxon>Flavobacteriales</taxon>
        <taxon>Flavobacteriaceae</taxon>
        <taxon>Arenibacter</taxon>
    </lineage>
</organism>
<dbReference type="InterPro" id="IPR013341">
    <property type="entry name" value="Mandelate_racemase_N_dom"/>
</dbReference>
<dbReference type="Pfam" id="PF13378">
    <property type="entry name" value="MR_MLE_C"/>
    <property type="match status" value="1"/>
</dbReference>
<dbReference type="SFLD" id="SFLDG00179">
    <property type="entry name" value="mandelate_racemase"/>
    <property type="match status" value="1"/>
</dbReference>
<dbReference type="EMBL" id="FQUX01000008">
    <property type="protein sequence ID" value="SHF84764.1"/>
    <property type="molecule type" value="Genomic_DNA"/>
</dbReference>
<dbReference type="SUPFAM" id="SSF51604">
    <property type="entry name" value="Enolase C-terminal domain-like"/>
    <property type="match status" value="1"/>
</dbReference>
<dbReference type="InterPro" id="IPR013342">
    <property type="entry name" value="Mandelate_racemase_C"/>
</dbReference>
<dbReference type="InterPro" id="IPR018110">
    <property type="entry name" value="Mandel_Rmase/mucon_lact_enz_CS"/>
</dbReference>
<evidence type="ECO:0000256" key="1">
    <source>
        <dbReference type="ARBA" id="ARBA00023239"/>
    </source>
</evidence>
<dbReference type="GO" id="GO:0016854">
    <property type="term" value="F:racemase and epimerase activity"/>
    <property type="evidence" value="ECO:0007669"/>
    <property type="project" value="UniProtKB-ARBA"/>
</dbReference>
<dbReference type="PROSITE" id="PS00908">
    <property type="entry name" value="MR_MLE_1"/>
    <property type="match status" value="1"/>
</dbReference>
<dbReference type="Pfam" id="PF02746">
    <property type="entry name" value="MR_MLE_N"/>
    <property type="match status" value="1"/>
</dbReference>
<evidence type="ECO:0000259" key="2">
    <source>
        <dbReference type="SMART" id="SM00922"/>
    </source>
</evidence>
<dbReference type="CDD" id="cd03316">
    <property type="entry name" value="MR_like"/>
    <property type="match status" value="1"/>
</dbReference>
<reference evidence="4" key="1">
    <citation type="submission" date="2016-11" db="EMBL/GenBank/DDBJ databases">
        <authorList>
            <person name="Varghese N."/>
            <person name="Submissions S."/>
        </authorList>
    </citation>
    <scope>NUCLEOTIDE SEQUENCE [LARGE SCALE GENOMIC DNA]</scope>
    <source>
        <strain evidence="4">DSM 17539</strain>
    </source>
</reference>
<proteinExistence type="predicted"/>
<sequence>MKITDIKSFPVNIAERSQLNIKIETDEGIYGWGASGISGRELAVIGAIDHFRPLLIGKDPFQIGAIWQDLYRGQYFEGGRVLTAAISAIDIALYDIKGKALGVPVYELLGGKQRDYVDCFASLLFRSKEELIEKARVLVKEGWNVLRLAPAEYLGKSESIFEPRESIAIVSEWVTELRKELGSLPTIGIDYHHRLTAAETVSFINRMPVGTLDFIEEPIRDETPEAYESLRKMIPVPFALGEEFASKWQFLPYLERGITQFARIDVCNVGGLTEAMKVAAMAEAHYIDLMPHNPIGPICTAASLHLAAASPNFGWMEELHTPVENPGFDNPKYYPQQPVMEGSRYILPSGPGLGVEFNEELASKTTFKMVETPRLKRKDGSFTNW</sequence>
<dbReference type="SFLD" id="SFLDS00001">
    <property type="entry name" value="Enolase"/>
    <property type="match status" value="1"/>
</dbReference>
<dbReference type="InterPro" id="IPR029065">
    <property type="entry name" value="Enolase_C-like"/>
</dbReference>
<feature type="domain" description="Mandelate racemase/muconate lactonizing enzyme C-terminal" evidence="2">
    <location>
        <begin position="128"/>
        <end position="237"/>
    </location>
</feature>
<keyword evidence="4" id="KW-1185">Reference proteome</keyword>
<evidence type="ECO:0000313" key="3">
    <source>
        <dbReference type="EMBL" id="SHF84764.1"/>
    </source>
</evidence>
<dbReference type="Proteomes" id="UP000184406">
    <property type="component" value="Unassembled WGS sequence"/>
</dbReference>
<dbReference type="Gene3D" id="3.30.390.10">
    <property type="entry name" value="Enolase-like, N-terminal domain"/>
    <property type="match status" value="1"/>
</dbReference>
<dbReference type="AlphaFoldDB" id="A0A1M5EZT4"/>
<dbReference type="SMART" id="SM00922">
    <property type="entry name" value="MR_MLE"/>
    <property type="match status" value="1"/>
</dbReference>
<dbReference type="InterPro" id="IPR029017">
    <property type="entry name" value="Enolase-like_N"/>
</dbReference>